<name>E4XF47_OIKDI</name>
<feature type="region of interest" description="Disordered" evidence="2">
    <location>
        <begin position="343"/>
        <end position="375"/>
    </location>
</feature>
<dbReference type="GO" id="GO:0030136">
    <property type="term" value="C:clathrin-coated vesicle"/>
    <property type="evidence" value="ECO:0007669"/>
    <property type="project" value="InterPro"/>
</dbReference>
<dbReference type="InterPro" id="IPR008942">
    <property type="entry name" value="ENTH_VHS"/>
</dbReference>
<feature type="region of interest" description="Disordered" evidence="2">
    <location>
        <begin position="311"/>
        <end position="330"/>
    </location>
</feature>
<dbReference type="PANTHER" id="PTHR22951:SF5">
    <property type="entry name" value="PHOSPHATIDYLINOSITOL-BINDING CLATHRIN ASSEMBLY PROTEIN LAP"/>
    <property type="match status" value="1"/>
</dbReference>
<dbReference type="Gene3D" id="1.20.58.150">
    <property type="entry name" value="ANTH domain"/>
    <property type="match status" value="1"/>
</dbReference>
<dbReference type="GO" id="GO:0000149">
    <property type="term" value="F:SNARE binding"/>
    <property type="evidence" value="ECO:0007669"/>
    <property type="project" value="TreeGrafter"/>
</dbReference>
<feature type="compositionally biased region" description="Polar residues" evidence="2">
    <location>
        <begin position="343"/>
        <end position="371"/>
    </location>
</feature>
<accession>E4XF47</accession>
<dbReference type="OrthoDB" id="44015at2759"/>
<feature type="domain" description="ENTH" evidence="3">
    <location>
        <begin position="16"/>
        <end position="147"/>
    </location>
</feature>
<dbReference type="GO" id="GO:0016185">
    <property type="term" value="P:synaptic vesicle budding from presynaptic endocytic zone membrane"/>
    <property type="evidence" value="ECO:0007669"/>
    <property type="project" value="TreeGrafter"/>
</dbReference>
<comment type="similarity">
    <text evidence="1">Belongs to the PICALM/SNAP91 family.</text>
</comment>
<evidence type="ECO:0000313" key="5">
    <source>
        <dbReference type="Proteomes" id="UP000001307"/>
    </source>
</evidence>
<sequence length="459" mass="51399">MSGHGQTLGDRLAAARHVIDGSTVNKAVVKATTHEVGGPKKKHLDYLVQLTGAPNVNLPELANQIVERTRNSSWVVVFKALVTCQHLMIYGNERFLHSCASRLQLFSLQDFNDRSNGQGYEMSAYVRRYARYLNEKSASYRSLAYDFTRMRRSSDGQSFKTMNTETLLKTVPVLEQQLCALIDFDANSEVLNNAIIKGAFILLFKDLVRLFACYHDGIINLLDKYFEMKKAQCKKGLDIYDRYLERMDKVQQFFKVAEKIGLDQGDTPDFKSAPASLRDALKEYYESIDGMSLYYITILFFRKKKAQKRGCKKSGTVSPTTPVSQSERDRVIEQEKKLYEQFSKNKQSHSLNASHPVSSSNGVSLMGSQPATPAAIPAGSVSQAIQKPAEMKPVTNDLLDLDMSGQNTLNNLMAVHTAQQQQQNQNIMAQFNQPAAAKYVEPAAAQPVYDKPNATDLST</sequence>
<dbReference type="AlphaFoldDB" id="E4XF47"/>
<dbReference type="GO" id="GO:0005545">
    <property type="term" value="F:1-phosphatidylinositol binding"/>
    <property type="evidence" value="ECO:0007669"/>
    <property type="project" value="InterPro"/>
</dbReference>
<proteinExistence type="inferred from homology"/>
<reference evidence="4" key="1">
    <citation type="journal article" date="2010" name="Science">
        <title>Plasticity of animal genome architecture unmasked by rapid evolution of a pelagic tunicate.</title>
        <authorList>
            <person name="Denoeud F."/>
            <person name="Henriet S."/>
            <person name="Mungpakdee S."/>
            <person name="Aury J.M."/>
            <person name="Da Silva C."/>
            <person name="Brinkmann H."/>
            <person name="Mikhaleva J."/>
            <person name="Olsen L.C."/>
            <person name="Jubin C."/>
            <person name="Canestro C."/>
            <person name="Bouquet J.M."/>
            <person name="Danks G."/>
            <person name="Poulain J."/>
            <person name="Campsteijn C."/>
            <person name="Adamski M."/>
            <person name="Cross I."/>
            <person name="Yadetie F."/>
            <person name="Muffato M."/>
            <person name="Louis A."/>
            <person name="Butcher S."/>
            <person name="Tsagkogeorga G."/>
            <person name="Konrad A."/>
            <person name="Singh S."/>
            <person name="Jensen M.F."/>
            <person name="Cong E.H."/>
            <person name="Eikeseth-Otteraa H."/>
            <person name="Noel B."/>
            <person name="Anthouard V."/>
            <person name="Porcel B.M."/>
            <person name="Kachouri-Lafond R."/>
            <person name="Nishino A."/>
            <person name="Ugolini M."/>
            <person name="Chourrout P."/>
            <person name="Nishida H."/>
            <person name="Aasland R."/>
            <person name="Huzurbazar S."/>
            <person name="Westhof E."/>
            <person name="Delsuc F."/>
            <person name="Lehrach H."/>
            <person name="Reinhardt R."/>
            <person name="Weissenbach J."/>
            <person name="Roy S.W."/>
            <person name="Artiguenave F."/>
            <person name="Postlethwait J.H."/>
            <person name="Manak J.R."/>
            <person name="Thompson E.M."/>
            <person name="Jaillon O."/>
            <person name="Du Pasquier L."/>
            <person name="Boudinot P."/>
            <person name="Liberles D.A."/>
            <person name="Volff J.N."/>
            <person name="Philippe H."/>
            <person name="Lenhard B."/>
            <person name="Roest Crollius H."/>
            <person name="Wincker P."/>
            <person name="Chourrout D."/>
        </authorList>
    </citation>
    <scope>NUCLEOTIDE SEQUENCE [LARGE SCALE GENOMIC DNA]</scope>
</reference>
<gene>
    <name evidence="4" type="ORF">GSOID_T00009584001</name>
</gene>
<dbReference type="EMBL" id="FN653044">
    <property type="protein sequence ID" value="CBY24232.1"/>
    <property type="molecule type" value="Genomic_DNA"/>
</dbReference>
<dbReference type="GO" id="GO:0032050">
    <property type="term" value="F:clathrin heavy chain binding"/>
    <property type="evidence" value="ECO:0007669"/>
    <property type="project" value="TreeGrafter"/>
</dbReference>
<evidence type="ECO:0000256" key="1">
    <source>
        <dbReference type="ARBA" id="ARBA00008011"/>
    </source>
</evidence>
<dbReference type="GO" id="GO:0005546">
    <property type="term" value="F:phosphatidylinositol-4,5-bisphosphate binding"/>
    <property type="evidence" value="ECO:0007669"/>
    <property type="project" value="TreeGrafter"/>
</dbReference>
<dbReference type="SMART" id="SM00273">
    <property type="entry name" value="ENTH"/>
    <property type="match status" value="1"/>
</dbReference>
<dbReference type="FunCoup" id="E4XF47">
    <property type="interactions" value="639"/>
</dbReference>
<organism evidence="4">
    <name type="scientific">Oikopleura dioica</name>
    <name type="common">Tunicate</name>
    <dbReference type="NCBI Taxonomy" id="34765"/>
    <lineage>
        <taxon>Eukaryota</taxon>
        <taxon>Metazoa</taxon>
        <taxon>Chordata</taxon>
        <taxon>Tunicata</taxon>
        <taxon>Appendicularia</taxon>
        <taxon>Copelata</taxon>
        <taxon>Oikopleuridae</taxon>
        <taxon>Oikopleura</taxon>
    </lineage>
</organism>
<dbReference type="GO" id="GO:0072583">
    <property type="term" value="P:clathrin-dependent endocytosis"/>
    <property type="evidence" value="ECO:0007669"/>
    <property type="project" value="InterPro"/>
</dbReference>
<dbReference type="GO" id="GO:0048268">
    <property type="term" value="P:clathrin coat assembly"/>
    <property type="evidence" value="ECO:0007669"/>
    <property type="project" value="InterPro"/>
</dbReference>
<dbReference type="Pfam" id="PF07651">
    <property type="entry name" value="ANTH"/>
    <property type="match status" value="1"/>
</dbReference>
<protein>
    <recommendedName>
        <fullName evidence="3">ENTH domain-containing protein</fullName>
    </recommendedName>
</protein>
<dbReference type="PANTHER" id="PTHR22951">
    <property type="entry name" value="CLATHRIN ASSEMBLY PROTEIN"/>
    <property type="match status" value="1"/>
</dbReference>
<dbReference type="SUPFAM" id="SSF48464">
    <property type="entry name" value="ENTH/VHS domain"/>
    <property type="match status" value="1"/>
</dbReference>
<dbReference type="GO" id="GO:0098894">
    <property type="term" value="C:extrinsic component of presynaptic endocytic zone membrane"/>
    <property type="evidence" value="ECO:0007669"/>
    <property type="project" value="TreeGrafter"/>
</dbReference>
<dbReference type="GO" id="GO:0008021">
    <property type="term" value="C:synaptic vesicle"/>
    <property type="evidence" value="ECO:0007669"/>
    <property type="project" value="TreeGrafter"/>
</dbReference>
<keyword evidence="5" id="KW-1185">Reference proteome</keyword>
<dbReference type="InterPro" id="IPR011417">
    <property type="entry name" value="ANTH_dom"/>
</dbReference>
<feature type="compositionally biased region" description="Polar residues" evidence="2">
    <location>
        <begin position="315"/>
        <end position="325"/>
    </location>
</feature>
<evidence type="ECO:0000256" key="2">
    <source>
        <dbReference type="SAM" id="MobiDB-lite"/>
    </source>
</evidence>
<dbReference type="InterPro" id="IPR013809">
    <property type="entry name" value="ENTH"/>
</dbReference>
<dbReference type="Proteomes" id="UP000001307">
    <property type="component" value="Unassembled WGS sequence"/>
</dbReference>
<dbReference type="PROSITE" id="PS50942">
    <property type="entry name" value="ENTH"/>
    <property type="match status" value="1"/>
</dbReference>
<dbReference type="InParanoid" id="E4XF47"/>
<evidence type="ECO:0000259" key="3">
    <source>
        <dbReference type="PROSITE" id="PS50942"/>
    </source>
</evidence>
<dbReference type="InterPro" id="IPR045192">
    <property type="entry name" value="AP180-like"/>
</dbReference>
<dbReference type="CDD" id="cd16985">
    <property type="entry name" value="ANTH_N_AP180"/>
    <property type="match status" value="1"/>
</dbReference>
<dbReference type="GO" id="GO:0005905">
    <property type="term" value="C:clathrin-coated pit"/>
    <property type="evidence" value="ECO:0007669"/>
    <property type="project" value="TreeGrafter"/>
</dbReference>
<dbReference type="Gene3D" id="1.25.40.90">
    <property type="match status" value="1"/>
</dbReference>
<evidence type="ECO:0000313" key="4">
    <source>
        <dbReference type="EMBL" id="CBY24232.1"/>
    </source>
</evidence>
<dbReference type="SUPFAM" id="SSF89009">
    <property type="entry name" value="GAT-like domain"/>
    <property type="match status" value="1"/>
</dbReference>
<dbReference type="InterPro" id="IPR014712">
    <property type="entry name" value="ANTH_dom_sf"/>
</dbReference>